<keyword evidence="3" id="KW-1185">Reference proteome</keyword>
<reference evidence="2 3" key="1">
    <citation type="submission" date="2024-03" db="EMBL/GenBank/DDBJ databases">
        <title>Novel species of the genus Variovorax.</title>
        <authorList>
            <person name="Liu Q."/>
            <person name="Xin Y.-H."/>
        </authorList>
    </citation>
    <scope>NUCLEOTIDE SEQUENCE [LARGE SCALE GENOMIC DNA]</scope>
    <source>
        <strain evidence="2 3">KACC 18501</strain>
    </source>
</reference>
<comment type="caution">
    <text evidence="2">The sequence shown here is derived from an EMBL/GenBank/DDBJ whole genome shotgun (WGS) entry which is preliminary data.</text>
</comment>
<dbReference type="InterPro" id="IPR025285">
    <property type="entry name" value="DUF4145"/>
</dbReference>
<dbReference type="Proteomes" id="UP001363010">
    <property type="component" value="Unassembled WGS sequence"/>
</dbReference>
<name>A0ABU8VUR1_9BURK</name>
<protein>
    <submittedName>
        <fullName evidence="2">DUF4145 domain-containing protein</fullName>
    </submittedName>
</protein>
<dbReference type="EMBL" id="JBBKZV010000002">
    <property type="protein sequence ID" value="MEJ8821551.1"/>
    <property type="molecule type" value="Genomic_DNA"/>
</dbReference>
<dbReference type="RefSeq" id="WP_340362594.1">
    <property type="nucleotide sequence ID" value="NZ_JBBKZV010000002.1"/>
</dbReference>
<feature type="domain" description="DUF4145" evidence="1">
    <location>
        <begin position="130"/>
        <end position="216"/>
    </location>
</feature>
<evidence type="ECO:0000259" key="1">
    <source>
        <dbReference type="Pfam" id="PF13643"/>
    </source>
</evidence>
<proteinExistence type="predicted"/>
<organism evidence="2 3">
    <name type="scientific">Variovorax humicola</name>
    <dbReference type="NCBI Taxonomy" id="1769758"/>
    <lineage>
        <taxon>Bacteria</taxon>
        <taxon>Pseudomonadati</taxon>
        <taxon>Pseudomonadota</taxon>
        <taxon>Betaproteobacteria</taxon>
        <taxon>Burkholderiales</taxon>
        <taxon>Comamonadaceae</taxon>
        <taxon>Variovorax</taxon>
    </lineage>
</organism>
<evidence type="ECO:0000313" key="3">
    <source>
        <dbReference type="Proteomes" id="UP001363010"/>
    </source>
</evidence>
<sequence length="244" mass="26525">MNKEIWKRSIWDQKCPPWPCPSCSAGVVAVEPGSFKHAPTKASIAESAEDWWGPENVVHSFVAWGMCSNALCSEAFSLAGTGTVEIVPDEQGGADYEDAFELRYCHPTLRLITLPKQCPDSVAEALTFAFSLYWVDRPAAAGRIRVAVERLLDHLGIPAKSKKGGYLPLDQRIDAFSKNDPANGAHLMALKWLGNVGSHTDYVNADDLLAAFEITEHALAEIIDKKSASIARLAASITAKYGKP</sequence>
<evidence type="ECO:0000313" key="2">
    <source>
        <dbReference type="EMBL" id="MEJ8821551.1"/>
    </source>
</evidence>
<gene>
    <name evidence="2" type="ORF">WKW80_05805</name>
</gene>
<accession>A0ABU8VUR1</accession>
<dbReference type="Pfam" id="PF13643">
    <property type="entry name" value="DUF4145"/>
    <property type="match status" value="1"/>
</dbReference>